<comment type="caution">
    <text evidence="3">The sequence shown here is derived from an EMBL/GenBank/DDBJ whole genome shotgun (WGS) entry which is preliminary data.</text>
</comment>
<dbReference type="Gene3D" id="6.10.140.1340">
    <property type="match status" value="1"/>
</dbReference>
<dbReference type="RefSeq" id="WP_345507742.1">
    <property type="nucleotide sequence ID" value="NZ_BAABIW010000016.1"/>
</dbReference>
<protein>
    <submittedName>
        <fullName evidence="3">Rhodanese-like domain-containing protein</fullName>
    </submittedName>
</protein>
<dbReference type="PROSITE" id="PS50206">
    <property type="entry name" value="RHODANESE_3"/>
    <property type="match status" value="1"/>
</dbReference>
<dbReference type="EMBL" id="BAABIW010000016">
    <property type="protein sequence ID" value="GAA5028610.1"/>
    <property type="molecule type" value="Genomic_DNA"/>
</dbReference>
<evidence type="ECO:0000313" key="4">
    <source>
        <dbReference type="Proteomes" id="UP001500427"/>
    </source>
</evidence>
<feature type="region of interest" description="Disordered" evidence="1">
    <location>
        <begin position="1"/>
        <end position="23"/>
    </location>
</feature>
<name>A0ABP9JFE7_9MICO</name>
<feature type="compositionally biased region" description="Polar residues" evidence="1">
    <location>
        <begin position="1"/>
        <end position="19"/>
    </location>
</feature>
<dbReference type="SUPFAM" id="SSF52821">
    <property type="entry name" value="Rhodanese/Cell cycle control phosphatase"/>
    <property type="match status" value="1"/>
</dbReference>
<reference evidence="4" key="1">
    <citation type="journal article" date="2019" name="Int. J. Syst. Evol. Microbiol.">
        <title>The Global Catalogue of Microorganisms (GCM) 10K type strain sequencing project: providing services to taxonomists for standard genome sequencing and annotation.</title>
        <authorList>
            <consortium name="The Broad Institute Genomics Platform"/>
            <consortium name="The Broad Institute Genome Sequencing Center for Infectious Disease"/>
            <person name="Wu L."/>
            <person name="Ma J."/>
        </authorList>
    </citation>
    <scope>NUCLEOTIDE SEQUENCE [LARGE SCALE GENOMIC DNA]</scope>
    <source>
        <strain evidence="4">JCM 17687</strain>
    </source>
</reference>
<dbReference type="Gene3D" id="3.40.250.10">
    <property type="entry name" value="Rhodanese-like domain"/>
    <property type="match status" value="1"/>
</dbReference>
<evidence type="ECO:0000313" key="3">
    <source>
        <dbReference type="EMBL" id="GAA5028610.1"/>
    </source>
</evidence>
<evidence type="ECO:0000256" key="1">
    <source>
        <dbReference type="SAM" id="MobiDB-lite"/>
    </source>
</evidence>
<dbReference type="PANTHER" id="PTHR44086:SF10">
    <property type="entry name" value="THIOSULFATE SULFURTRANSFERASE_RHODANESE-LIKE DOMAIN-CONTAINING PROTEIN 3"/>
    <property type="match status" value="1"/>
</dbReference>
<proteinExistence type="predicted"/>
<dbReference type="InterPro" id="IPR021309">
    <property type="entry name" value="YgaP-like_TM"/>
</dbReference>
<dbReference type="Pfam" id="PF11127">
    <property type="entry name" value="YgaP-like_TM"/>
    <property type="match status" value="1"/>
</dbReference>
<accession>A0ABP9JFE7</accession>
<sequence>MSTNPSVHPDSTTMRTSPRTPAALDPQALKEWMAADDRPRLLDVRTPAEFTTAHIPGSYNVPLPLLREHRDELRTHLDEDVVLVCRSGARATQAEMLLGATGLANLHVLTGGVSAWEVAGGPLNRGAQTWELERQVRLVAGGIVLTGVLASTKVPALKWVSAAIGAGLAGAAVTNSCAMGKALSMLPYNRRTGPSLDSVLRGLGAEAT</sequence>
<dbReference type="InterPro" id="IPR001763">
    <property type="entry name" value="Rhodanese-like_dom"/>
</dbReference>
<dbReference type="PANTHER" id="PTHR44086">
    <property type="entry name" value="THIOSULFATE SULFURTRANSFERASE RDL2, MITOCHONDRIAL-RELATED"/>
    <property type="match status" value="1"/>
</dbReference>
<dbReference type="Pfam" id="PF00581">
    <property type="entry name" value="Rhodanese"/>
    <property type="match status" value="1"/>
</dbReference>
<keyword evidence="4" id="KW-1185">Reference proteome</keyword>
<dbReference type="Proteomes" id="UP001500427">
    <property type="component" value="Unassembled WGS sequence"/>
</dbReference>
<dbReference type="CDD" id="cd00158">
    <property type="entry name" value="RHOD"/>
    <property type="match status" value="1"/>
</dbReference>
<organism evidence="3 4">
    <name type="scientific">Terrabacter aeriphilus</name>
    <dbReference type="NCBI Taxonomy" id="515662"/>
    <lineage>
        <taxon>Bacteria</taxon>
        <taxon>Bacillati</taxon>
        <taxon>Actinomycetota</taxon>
        <taxon>Actinomycetes</taxon>
        <taxon>Micrococcales</taxon>
        <taxon>Intrasporangiaceae</taxon>
        <taxon>Terrabacter</taxon>
    </lineage>
</organism>
<gene>
    <name evidence="3" type="ORF">GCM10023258_24300</name>
</gene>
<feature type="domain" description="Rhodanese" evidence="2">
    <location>
        <begin position="35"/>
        <end position="125"/>
    </location>
</feature>
<evidence type="ECO:0000259" key="2">
    <source>
        <dbReference type="PROSITE" id="PS50206"/>
    </source>
</evidence>
<dbReference type="InterPro" id="IPR036873">
    <property type="entry name" value="Rhodanese-like_dom_sf"/>
</dbReference>
<dbReference type="SMART" id="SM00450">
    <property type="entry name" value="RHOD"/>
    <property type="match status" value="1"/>
</dbReference>